<dbReference type="InterPro" id="IPR015943">
    <property type="entry name" value="WD40/YVTN_repeat-like_dom_sf"/>
</dbReference>
<organism evidence="1 2">
    <name type="scientific">Sphingomonas cynarae</name>
    <dbReference type="NCBI Taxonomy" id="930197"/>
    <lineage>
        <taxon>Bacteria</taxon>
        <taxon>Pseudomonadati</taxon>
        <taxon>Pseudomonadota</taxon>
        <taxon>Alphaproteobacteria</taxon>
        <taxon>Sphingomonadales</taxon>
        <taxon>Sphingomonadaceae</taxon>
        <taxon>Sphingomonas</taxon>
    </lineage>
</organism>
<name>A0ABP7D1I1_9SPHN</name>
<dbReference type="RefSeq" id="WP_344692016.1">
    <property type="nucleotide sequence ID" value="NZ_BAABBF010000002.1"/>
</dbReference>
<dbReference type="PANTHER" id="PTHR42754">
    <property type="entry name" value="ENDOGLUCANASE"/>
    <property type="match status" value="1"/>
</dbReference>
<dbReference type="SUPFAM" id="SSF101898">
    <property type="entry name" value="NHL repeat"/>
    <property type="match status" value="1"/>
</dbReference>
<dbReference type="Proteomes" id="UP001500523">
    <property type="component" value="Unassembled WGS sequence"/>
</dbReference>
<protein>
    <submittedName>
        <fullName evidence="1">Regulatory protein FlaEY</fullName>
    </submittedName>
</protein>
<reference evidence="2" key="1">
    <citation type="journal article" date="2019" name="Int. J. Syst. Evol. Microbiol.">
        <title>The Global Catalogue of Microorganisms (GCM) 10K type strain sequencing project: providing services to taxonomists for standard genome sequencing and annotation.</title>
        <authorList>
            <consortium name="The Broad Institute Genomics Platform"/>
            <consortium name="The Broad Institute Genome Sequencing Center for Infectious Disease"/>
            <person name="Wu L."/>
            <person name="Ma J."/>
        </authorList>
    </citation>
    <scope>NUCLEOTIDE SEQUENCE [LARGE SCALE GENOMIC DNA]</scope>
    <source>
        <strain evidence="2">JCM 17498</strain>
    </source>
</reference>
<dbReference type="EMBL" id="BAABBF010000002">
    <property type="protein sequence ID" value="GAA3699443.1"/>
    <property type="molecule type" value="Genomic_DNA"/>
</dbReference>
<accession>A0ABP7D1I1</accession>
<dbReference type="Gene3D" id="2.130.10.10">
    <property type="entry name" value="YVTN repeat-like/Quinoprotein amine dehydrogenase"/>
    <property type="match status" value="1"/>
</dbReference>
<comment type="caution">
    <text evidence="1">The sequence shown here is derived from an EMBL/GenBank/DDBJ whole genome shotgun (WGS) entry which is preliminary data.</text>
</comment>
<evidence type="ECO:0000313" key="2">
    <source>
        <dbReference type="Proteomes" id="UP001500523"/>
    </source>
</evidence>
<sequence length="911" mass="93175">MADYTSGLVGLSILSGTNGFADYTAPSIETRAQRKAKAAFTTAPTDAPWKAAPATTSISTQITTIKGMKTIVDKPAAGIGALPQDVQTSFTTYKALDRLRVLAESAAKGTTSSAERVLLQNSFAKGLADLQTFLSSAPSDLVDIAFTKTARQAQTVGIKSTATTSAATIPGKGVRDTRDGALAGVTGQEKLRITLSMPGAAADIVEVDLSTTPQPPTLDSVSDAVNAAIAAVPKRDANGDPVMGTDGKPEPRWPSVKMVPAKSGEKWGLSIQRAGFETVAIDQVDGQDALMIAGDMTPTGGKTATRITRLDDPAGALDRRTFDTISAVDRAATERQQIAAEADPKKVKATTVAADTRSNAIATDRQGFSYVVGTSAGDVGANRSDGQDDLLLTKVDSEGKIVWSRTLGAGGKAEGAAVTVAPDGGIVVAGSIKGTLDGNSSDGDMLVVRFDANGDETFSTSVRALGTESANAVAVGPDGAIYVGGRSDTGGGDAYLARLDAQGKLVERRTINSGGSDQVKALAFGSDGKLLVLTGENGDAKLRRIDPAALSTDLGSLNLGRADARAIAVAADGTIAVAGATEATLSGTGTNGLAGSRDGFVARIDAGLAGANVTYVGTTGEDQVDSVAFLDGSIYLGGRTTGTIGADAKTGTTDAFVARIDAATGVVASTRQFGNFDAASGGVRLSAIEGGGSVLGALGLSRGTLTPTDSVKLEAQTSLRAGDEFSIRVNGGALRKITINENDTLSSFTNRVRELIGTRVATVTMPSKDGGRSLRIDVKPGNEIQLIAGNGDKNALAKLGLDARRISAPATLADDAPKVRPGGSFGLDLSTSLRLDTKAEAANSLTRIKQAISFTQSAYRSLYWDDTKATLVDTPTTSSRKGGSTAVQQAQLKNYQAALSRLSGGTTFTGF</sequence>
<evidence type="ECO:0000313" key="1">
    <source>
        <dbReference type="EMBL" id="GAA3699443.1"/>
    </source>
</evidence>
<gene>
    <name evidence="1" type="primary">flaEY</name>
    <name evidence="1" type="ORF">GCM10022268_07050</name>
</gene>
<dbReference type="PANTHER" id="PTHR42754:SF1">
    <property type="entry name" value="LIPOPROTEIN"/>
    <property type="match status" value="1"/>
</dbReference>
<keyword evidence="2" id="KW-1185">Reference proteome</keyword>
<proteinExistence type="predicted"/>